<dbReference type="EMBL" id="BTSY01000001">
    <property type="protein sequence ID" value="GMT12301.1"/>
    <property type="molecule type" value="Genomic_DNA"/>
</dbReference>
<feature type="region of interest" description="Disordered" evidence="1">
    <location>
        <begin position="16"/>
        <end position="41"/>
    </location>
</feature>
<dbReference type="AlphaFoldDB" id="A0AAV5UYF3"/>
<protein>
    <recommendedName>
        <fullName evidence="4">Active regulator of SIRT1</fullName>
    </recommendedName>
</protein>
<evidence type="ECO:0000313" key="2">
    <source>
        <dbReference type="EMBL" id="GMT12301.1"/>
    </source>
</evidence>
<proteinExistence type="predicted"/>
<reference evidence="2" key="1">
    <citation type="submission" date="2023-10" db="EMBL/GenBank/DDBJ databases">
        <title>Genome assembly of Pristionchus species.</title>
        <authorList>
            <person name="Yoshida K."/>
            <person name="Sommer R.J."/>
        </authorList>
    </citation>
    <scope>NUCLEOTIDE SEQUENCE</scope>
    <source>
        <strain evidence="2">RS5133</strain>
    </source>
</reference>
<evidence type="ECO:0000313" key="3">
    <source>
        <dbReference type="Proteomes" id="UP001432322"/>
    </source>
</evidence>
<comment type="caution">
    <text evidence="2">The sequence shown here is derived from an EMBL/GenBank/DDBJ whole genome shotgun (WGS) entry which is preliminary data.</text>
</comment>
<accession>A0AAV5UYF3</accession>
<name>A0AAV5UYF3_9BILA</name>
<dbReference type="Proteomes" id="UP001432322">
    <property type="component" value="Unassembled WGS sequence"/>
</dbReference>
<gene>
    <name evidence="2" type="ORF">PFISCL1PPCAC_3598</name>
</gene>
<evidence type="ECO:0008006" key="4">
    <source>
        <dbReference type="Google" id="ProtNLM"/>
    </source>
</evidence>
<sequence length="190" mass="21515">MSEDLLNKFISEIEQEEGVADARRKAKETKRDTRRGQGALRREQAKIELKAASRGAVRLPKEQAYLEALPLERNEAKGVCLIDEARSRRAADNTERNMKYIKYANKLAITKDAVKTVVSHHNKSLVKSKQLRTARDQITCLREPKRDRNGKLLKKKSGSVFSEADFARLAKSSVNAKQMQAVKTTMSVFL</sequence>
<evidence type="ECO:0000256" key="1">
    <source>
        <dbReference type="SAM" id="MobiDB-lite"/>
    </source>
</evidence>
<feature type="compositionally biased region" description="Basic and acidic residues" evidence="1">
    <location>
        <begin position="29"/>
        <end position="41"/>
    </location>
</feature>
<organism evidence="2 3">
    <name type="scientific">Pristionchus fissidentatus</name>
    <dbReference type="NCBI Taxonomy" id="1538716"/>
    <lineage>
        <taxon>Eukaryota</taxon>
        <taxon>Metazoa</taxon>
        <taxon>Ecdysozoa</taxon>
        <taxon>Nematoda</taxon>
        <taxon>Chromadorea</taxon>
        <taxon>Rhabditida</taxon>
        <taxon>Rhabditina</taxon>
        <taxon>Diplogasteromorpha</taxon>
        <taxon>Diplogasteroidea</taxon>
        <taxon>Neodiplogasteridae</taxon>
        <taxon>Pristionchus</taxon>
    </lineage>
</organism>
<keyword evidence="3" id="KW-1185">Reference proteome</keyword>